<gene>
    <name evidence="1" type="ORF">SAMN04489832_5816</name>
</gene>
<dbReference type="Proteomes" id="UP000185124">
    <property type="component" value="Unassembled WGS sequence"/>
</dbReference>
<proteinExistence type="predicted"/>
<dbReference type="EMBL" id="FSQT01000002">
    <property type="protein sequence ID" value="SIN35504.1"/>
    <property type="molecule type" value="Genomic_DNA"/>
</dbReference>
<evidence type="ECO:0000313" key="2">
    <source>
        <dbReference type="Proteomes" id="UP000185124"/>
    </source>
</evidence>
<dbReference type="SUPFAM" id="SSF55874">
    <property type="entry name" value="ATPase domain of HSP90 chaperone/DNA topoisomerase II/histidine kinase"/>
    <property type="match status" value="1"/>
</dbReference>
<dbReference type="Pfam" id="PF13589">
    <property type="entry name" value="HATPase_c_3"/>
    <property type="match status" value="1"/>
</dbReference>
<evidence type="ECO:0000313" key="1">
    <source>
        <dbReference type="EMBL" id="SIN35504.1"/>
    </source>
</evidence>
<dbReference type="Gene3D" id="3.30.565.10">
    <property type="entry name" value="Histidine kinase-like ATPase, C-terminal domain"/>
    <property type="match status" value="1"/>
</dbReference>
<name>A0A1N6ANE3_9ACTN</name>
<organism evidence="1 2">
    <name type="scientific">Micromonospora cremea</name>
    <dbReference type="NCBI Taxonomy" id="709881"/>
    <lineage>
        <taxon>Bacteria</taxon>
        <taxon>Bacillati</taxon>
        <taxon>Actinomycetota</taxon>
        <taxon>Actinomycetes</taxon>
        <taxon>Micromonosporales</taxon>
        <taxon>Micromonosporaceae</taxon>
        <taxon>Micromonospora</taxon>
    </lineage>
</organism>
<dbReference type="RefSeq" id="WP_074317182.1">
    <property type="nucleotide sequence ID" value="NZ_FSQT01000002.1"/>
</dbReference>
<dbReference type="STRING" id="709881.SAMN04489832_5816"/>
<accession>A0A1N6ANE3</accession>
<reference evidence="2" key="1">
    <citation type="submission" date="2016-12" db="EMBL/GenBank/DDBJ databases">
        <authorList>
            <person name="Varghese N."/>
            <person name="Submissions S."/>
        </authorList>
    </citation>
    <scope>NUCLEOTIDE SEQUENCE [LARGE SCALE GENOMIC DNA]</scope>
    <source>
        <strain evidence="2">DSM 45599</strain>
    </source>
</reference>
<keyword evidence="2" id="KW-1185">Reference proteome</keyword>
<dbReference type="GO" id="GO:0016301">
    <property type="term" value="F:kinase activity"/>
    <property type="evidence" value="ECO:0007669"/>
    <property type="project" value="UniProtKB-KW"/>
</dbReference>
<dbReference type="OrthoDB" id="7784447at2"/>
<dbReference type="AlphaFoldDB" id="A0A1N6ANE3"/>
<protein>
    <submittedName>
        <fullName evidence="1">Histidine kinase-, DNA gyrase B-, and HSP90-like ATPase</fullName>
    </submittedName>
</protein>
<sequence>MKIVLGNEAIRSWRRLSYKAWYAFAEFVDNSTQSFFDNKEVLKRVLAEEGRQLEVYITYDSKLKVIRIVDNAMGMNEQDLVNSLYIGRPPQNVSGRSEYGLGMKTAASWFGNVWSVTTKKLGEREELSVVVNVDKVAEGQDDLELRRLEKPEDQHYTIIEISLLNHFLNGWAIKNTREFLASMFREDLRDGFLDLRFNDNKLETPFTPDDSSFLVRLDETPYKAIVNTTIGGKPVTGYVGVMRPGVASRRLAGFNVVRRGRCVQGWLDAWRPEDIFGAGGRNDLVNQRLTGELVVDEFTASHTKDAILWQNDEEEELIKYLQQVANEHELIHVARHHRGEDAVVASASEREAAREQMRATMTSPDMVDAINVEEVPPAELESIVAEPLQVAASGDEPDVTIPLGGDLRVEIYWHEGHINDPYYTYWIVESGSLKVAINESHPGYTELENAAAIVAYSKHCAFDAIAEWKCRLKQSSVQPESVKQIKDHYYRVSAAIEAK</sequence>
<keyword evidence="1" id="KW-0418">Kinase</keyword>
<dbReference type="InterPro" id="IPR036890">
    <property type="entry name" value="HATPase_C_sf"/>
</dbReference>
<keyword evidence="1" id="KW-0808">Transferase</keyword>